<dbReference type="EMBL" id="BKBC01000018">
    <property type="protein sequence ID" value="GEQ21157.1"/>
    <property type="molecule type" value="Genomic_DNA"/>
</dbReference>
<dbReference type="AlphaFoldDB" id="A0A512TLL6"/>
<name>A0A512TLL6_CLOBU</name>
<dbReference type="Proteomes" id="UP000321089">
    <property type="component" value="Unassembled WGS sequence"/>
</dbReference>
<accession>A0A512TLL6</accession>
<gene>
    <name evidence="1" type="ORF">CBU02nite_16630</name>
    <name evidence="2" type="ORF">GND98_014155</name>
</gene>
<proteinExistence type="predicted"/>
<evidence type="ECO:0000313" key="4">
    <source>
        <dbReference type="Proteomes" id="UP000474042"/>
    </source>
</evidence>
<reference evidence="1 3" key="1">
    <citation type="submission" date="2019-07" db="EMBL/GenBank/DDBJ databases">
        <title>Whole genome shotgun sequence of Clostridium butyricum NBRC 3858.</title>
        <authorList>
            <person name="Hosoyama A."/>
            <person name="Uohara A."/>
            <person name="Ohji S."/>
            <person name="Ichikawa N."/>
        </authorList>
    </citation>
    <scope>NUCLEOTIDE SEQUENCE [LARGE SCALE GENOMIC DNA]</scope>
    <source>
        <strain evidence="1 3">NBRC 3858</strain>
    </source>
</reference>
<evidence type="ECO:0000313" key="1">
    <source>
        <dbReference type="EMBL" id="GEQ21157.1"/>
    </source>
</evidence>
<evidence type="ECO:0000313" key="3">
    <source>
        <dbReference type="Proteomes" id="UP000321089"/>
    </source>
</evidence>
<dbReference type="RefSeq" id="WP_155594181.1">
    <property type="nucleotide sequence ID" value="NZ_BKBC01000018.1"/>
</dbReference>
<sequence length="47" mass="5407">MKKWIEPEIQNLALKDTKGGPKYDPKVDGDAIYDENSNKWWQAIGKS</sequence>
<reference evidence="2 4" key="2">
    <citation type="submission" date="2020-01" db="EMBL/GenBank/DDBJ databases">
        <title>Genome sequence of a 1,3-propanediol producer, Clostridium butyricum S3.</title>
        <authorList>
            <person name="Zhou J."/>
        </authorList>
    </citation>
    <scope>NUCLEOTIDE SEQUENCE [LARGE SCALE GENOMIC DNA]</scope>
    <source>
        <strain evidence="2 4">S3</strain>
    </source>
</reference>
<dbReference type="EMBL" id="WOFV02000050">
    <property type="protein sequence ID" value="NAS18981.1"/>
    <property type="molecule type" value="Genomic_DNA"/>
</dbReference>
<organism evidence="1 3">
    <name type="scientific">Clostridium butyricum</name>
    <dbReference type="NCBI Taxonomy" id="1492"/>
    <lineage>
        <taxon>Bacteria</taxon>
        <taxon>Bacillati</taxon>
        <taxon>Bacillota</taxon>
        <taxon>Clostridia</taxon>
        <taxon>Eubacteriales</taxon>
        <taxon>Clostridiaceae</taxon>
        <taxon>Clostridium</taxon>
    </lineage>
</organism>
<comment type="caution">
    <text evidence="1">The sequence shown here is derived from an EMBL/GenBank/DDBJ whole genome shotgun (WGS) entry which is preliminary data.</text>
</comment>
<dbReference type="Proteomes" id="UP000474042">
    <property type="component" value="Unassembled WGS sequence"/>
</dbReference>
<evidence type="ECO:0000313" key="2">
    <source>
        <dbReference type="EMBL" id="NAS18981.1"/>
    </source>
</evidence>
<protein>
    <submittedName>
        <fullName evidence="1">Uncharacterized protein</fullName>
    </submittedName>
</protein>